<dbReference type="EMBL" id="BBMS01000001">
    <property type="protein sequence ID" value="GAL23849.1"/>
    <property type="molecule type" value="Genomic_DNA"/>
</dbReference>
<keyword evidence="2" id="KW-1185">Reference proteome</keyword>
<name>A0ABQ0J536_9VIBR</name>
<evidence type="ECO:0000313" key="1">
    <source>
        <dbReference type="EMBL" id="GAL23849.1"/>
    </source>
</evidence>
<comment type="caution">
    <text evidence="1">The sequence shown here is derived from an EMBL/GenBank/DDBJ whole genome shotgun (WGS) entry which is preliminary data.</text>
</comment>
<accession>A0ABQ0J536</accession>
<dbReference type="Proteomes" id="UP000029223">
    <property type="component" value="Unassembled WGS sequence"/>
</dbReference>
<protein>
    <submittedName>
        <fullName evidence="1">Uncharacterized protein</fullName>
    </submittedName>
</protein>
<organism evidence="1 2">
    <name type="scientific">Vibrio variabilis</name>
    <dbReference type="NCBI Taxonomy" id="990271"/>
    <lineage>
        <taxon>Bacteria</taxon>
        <taxon>Pseudomonadati</taxon>
        <taxon>Pseudomonadota</taxon>
        <taxon>Gammaproteobacteria</taxon>
        <taxon>Vibrionales</taxon>
        <taxon>Vibrionaceae</taxon>
        <taxon>Vibrio</taxon>
    </lineage>
</organism>
<evidence type="ECO:0000313" key="2">
    <source>
        <dbReference type="Proteomes" id="UP000029223"/>
    </source>
</evidence>
<proteinExistence type="predicted"/>
<gene>
    <name evidence="1" type="ORF">JCM19239_7803</name>
</gene>
<sequence>MSLRDFEYLTQCRLTDETTFSGFTKVSGFMKGNQVMKLL</sequence>
<reference evidence="2" key="1">
    <citation type="submission" date="2014-09" db="EMBL/GenBank/DDBJ databases">
        <title>Vibrio variabilis JCM 19239. (C206) whole genome shotgun sequence.</title>
        <authorList>
            <person name="Sawabe T."/>
            <person name="Meirelles P."/>
            <person name="Nakanishi M."/>
            <person name="Sayaka M."/>
            <person name="Hattori M."/>
            <person name="Ohkuma M."/>
        </authorList>
    </citation>
    <scope>NUCLEOTIDE SEQUENCE [LARGE SCALE GENOMIC DNA]</scope>
    <source>
        <strain evidence="2">JCM 19239</strain>
    </source>
</reference>
<reference evidence="2" key="2">
    <citation type="submission" date="2014-09" db="EMBL/GenBank/DDBJ databases">
        <authorList>
            <consortium name="NBRP consortium"/>
            <person name="Sawabe T."/>
            <person name="Meirelles P."/>
            <person name="Nakanishi M."/>
            <person name="Sayaka M."/>
            <person name="Hattori M."/>
            <person name="Ohkuma M."/>
        </authorList>
    </citation>
    <scope>NUCLEOTIDE SEQUENCE [LARGE SCALE GENOMIC DNA]</scope>
    <source>
        <strain evidence="2">JCM 19239</strain>
    </source>
</reference>